<dbReference type="OrthoDB" id="240750at2"/>
<reference evidence="1 2" key="1">
    <citation type="submission" date="2019-02" db="EMBL/GenBank/DDBJ databases">
        <title>Deep-cultivation of Planctomycetes and their phenomic and genomic characterization uncovers novel biology.</title>
        <authorList>
            <person name="Wiegand S."/>
            <person name="Jogler M."/>
            <person name="Boedeker C."/>
            <person name="Pinto D."/>
            <person name="Vollmers J."/>
            <person name="Rivas-Marin E."/>
            <person name="Kohn T."/>
            <person name="Peeters S.H."/>
            <person name="Heuer A."/>
            <person name="Rast P."/>
            <person name="Oberbeckmann S."/>
            <person name="Bunk B."/>
            <person name="Jeske O."/>
            <person name="Meyerdierks A."/>
            <person name="Storesund J.E."/>
            <person name="Kallscheuer N."/>
            <person name="Luecker S."/>
            <person name="Lage O.M."/>
            <person name="Pohl T."/>
            <person name="Merkel B.J."/>
            <person name="Hornburger P."/>
            <person name="Mueller R.-W."/>
            <person name="Bruemmer F."/>
            <person name="Labrenz M."/>
            <person name="Spormann A.M."/>
            <person name="Op den Camp H."/>
            <person name="Overmann J."/>
            <person name="Amann R."/>
            <person name="Jetten M.S.M."/>
            <person name="Mascher T."/>
            <person name="Medema M.H."/>
            <person name="Devos D.P."/>
            <person name="Kaster A.-K."/>
            <person name="Ovreas L."/>
            <person name="Rohde M."/>
            <person name="Galperin M.Y."/>
            <person name="Jogler C."/>
        </authorList>
    </citation>
    <scope>NUCLEOTIDE SEQUENCE [LARGE SCALE GENOMIC DNA]</scope>
    <source>
        <strain evidence="1 2">K22_7</strain>
    </source>
</reference>
<dbReference type="AlphaFoldDB" id="A0A517NEY8"/>
<protein>
    <submittedName>
        <fullName evidence="1">Cephalosporin hydroxylase</fullName>
    </submittedName>
</protein>
<gene>
    <name evidence="1" type="ORF">K227x_41030</name>
</gene>
<dbReference type="Pfam" id="PF13578">
    <property type="entry name" value="Methyltransf_24"/>
    <property type="match status" value="1"/>
</dbReference>
<dbReference type="SUPFAM" id="SSF53335">
    <property type="entry name" value="S-adenosyl-L-methionine-dependent methyltransferases"/>
    <property type="match status" value="1"/>
</dbReference>
<sequence length="247" mass="27246">MTMESNPNSPTFCFDDLKLHWQMTRCEKFAFSKLIETAAPQVAIEIGTYKGGSLQTVSKFSEKVYSLDIDPDCKSQLGPLFPNVDFRTGDSKSMIADVLAEIKHSGMELGFVLIDGDHTTEGVRGDIEALFQHVPTRDVTVVFHDSFNPAVREGILSAAWQDCPFVEFVEVDFIPGVFHHQAFDTAEAGSMYGGLAVAKLSPQSRTGPVKIHQSQQGLFDVVYQSSCYVGKGSKSRSGWFKRFSKAA</sequence>
<accession>A0A517NEY8</accession>
<evidence type="ECO:0000313" key="1">
    <source>
        <dbReference type="EMBL" id="QDT05700.1"/>
    </source>
</evidence>
<organism evidence="1 2">
    <name type="scientific">Rubripirellula lacrimiformis</name>
    <dbReference type="NCBI Taxonomy" id="1930273"/>
    <lineage>
        <taxon>Bacteria</taxon>
        <taxon>Pseudomonadati</taxon>
        <taxon>Planctomycetota</taxon>
        <taxon>Planctomycetia</taxon>
        <taxon>Pirellulales</taxon>
        <taxon>Pirellulaceae</taxon>
        <taxon>Rubripirellula</taxon>
    </lineage>
</organism>
<dbReference type="EMBL" id="CP036525">
    <property type="protein sequence ID" value="QDT05700.1"/>
    <property type="molecule type" value="Genomic_DNA"/>
</dbReference>
<proteinExistence type="predicted"/>
<name>A0A517NEY8_9BACT</name>
<dbReference type="Gene3D" id="3.40.50.150">
    <property type="entry name" value="Vaccinia Virus protein VP39"/>
    <property type="match status" value="1"/>
</dbReference>
<dbReference type="Proteomes" id="UP000318538">
    <property type="component" value="Chromosome"/>
</dbReference>
<keyword evidence="2" id="KW-1185">Reference proteome</keyword>
<dbReference type="InterPro" id="IPR029063">
    <property type="entry name" value="SAM-dependent_MTases_sf"/>
</dbReference>
<evidence type="ECO:0000313" key="2">
    <source>
        <dbReference type="Proteomes" id="UP000318538"/>
    </source>
</evidence>
<dbReference type="KEGG" id="rlc:K227x_41030"/>